<feature type="compositionally biased region" description="Low complexity" evidence="1">
    <location>
        <begin position="338"/>
        <end position="347"/>
    </location>
</feature>
<evidence type="ECO:0000313" key="4">
    <source>
        <dbReference type="Proteomes" id="UP000799423"/>
    </source>
</evidence>
<evidence type="ECO:0000256" key="2">
    <source>
        <dbReference type="SAM" id="SignalP"/>
    </source>
</evidence>
<name>A0A6A7BKX3_9PLEO</name>
<dbReference type="OrthoDB" id="3801590at2759"/>
<dbReference type="AlphaFoldDB" id="A0A6A7BKX3"/>
<keyword evidence="2" id="KW-0732">Signal</keyword>
<feature type="compositionally biased region" description="Low complexity" evidence="1">
    <location>
        <begin position="355"/>
        <end position="384"/>
    </location>
</feature>
<feature type="compositionally biased region" description="Low complexity" evidence="1">
    <location>
        <begin position="421"/>
        <end position="443"/>
    </location>
</feature>
<feature type="region of interest" description="Disordered" evidence="1">
    <location>
        <begin position="421"/>
        <end position="469"/>
    </location>
</feature>
<keyword evidence="4" id="KW-1185">Reference proteome</keyword>
<feature type="compositionally biased region" description="Basic and acidic residues" evidence="1">
    <location>
        <begin position="445"/>
        <end position="457"/>
    </location>
</feature>
<feature type="signal peptide" evidence="2">
    <location>
        <begin position="1"/>
        <end position="18"/>
    </location>
</feature>
<feature type="region of interest" description="Disordered" evidence="1">
    <location>
        <begin position="310"/>
        <end position="400"/>
    </location>
</feature>
<gene>
    <name evidence="3" type="ORF">T440DRAFT_542341</name>
</gene>
<accession>A0A6A7BKX3</accession>
<dbReference type="Proteomes" id="UP000799423">
    <property type="component" value="Unassembled WGS sequence"/>
</dbReference>
<protein>
    <recommendedName>
        <fullName evidence="5">Carbohydrate-binding module family 48 protein</fullName>
    </recommendedName>
</protein>
<organism evidence="3 4">
    <name type="scientific">Plenodomus tracheiphilus IPT5</name>
    <dbReference type="NCBI Taxonomy" id="1408161"/>
    <lineage>
        <taxon>Eukaryota</taxon>
        <taxon>Fungi</taxon>
        <taxon>Dikarya</taxon>
        <taxon>Ascomycota</taxon>
        <taxon>Pezizomycotina</taxon>
        <taxon>Dothideomycetes</taxon>
        <taxon>Pleosporomycetidae</taxon>
        <taxon>Pleosporales</taxon>
        <taxon>Pleosporineae</taxon>
        <taxon>Leptosphaeriaceae</taxon>
        <taxon>Plenodomus</taxon>
    </lineage>
</organism>
<dbReference type="EMBL" id="MU006292">
    <property type="protein sequence ID" value="KAF2854788.1"/>
    <property type="molecule type" value="Genomic_DNA"/>
</dbReference>
<reference evidence="3" key="1">
    <citation type="submission" date="2020-01" db="EMBL/GenBank/DDBJ databases">
        <authorList>
            <consortium name="DOE Joint Genome Institute"/>
            <person name="Haridas S."/>
            <person name="Albert R."/>
            <person name="Binder M."/>
            <person name="Bloem J."/>
            <person name="Labutti K."/>
            <person name="Salamov A."/>
            <person name="Andreopoulos B."/>
            <person name="Baker S.E."/>
            <person name="Barry K."/>
            <person name="Bills G."/>
            <person name="Bluhm B.H."/>
            <person name="Cannon C."/>
            <person name="Castanera R."/>
            <person name="Culley D.E."/>
            <person name="Daum C."/>
            <person name="Ezra D."/>
            <person name="Gonzalez J.B."/>
            <person name="Henrissat B."/>
            <person name="Kuo A."/>
            <person name="Liang C."/>
            <person name="Lipzen A."/>
            <person name="Lutzoni F."/>
            <person name="Magnuson J."/>
            <person name="Mondo S."/>
            <person name="Nolan M."/>
            <person name="Ohm R."/>
            <person name="Pangilinan J."/>
            <person name="Park H.-J."/>
            <person name="Ramirez L."/>
            <person name="Alfaro M."/>
            <person name="Sun H."/>
            <person name="Tritt A."/>
            <person name="Yoshinaga Y."/>
            <person name="Zwiers L.-H."/>
            <person name="Turgeon B.G."/>
            <person name="Goodwin S.B."/>
            <person name="Spatafora J.W."/>
            <person name="Crous P.W."/>
            <person name="Grigoriev I.V."/>
        </authorList>
    </citation>
    <scope>NUCLEOTIDE SEQUENCE</scope>
    <source>
        <strain evidence="3">IPT5</strain>
    </source>
</reference>
<evidence type="ECO:0000313" key="3">
    <source>
        <dbReference type="EMBL" id="KAF2854788.1"/>
    </source>
</evidence>
<evidence type="ECO:0008006" key="5">
    <source>
        <dbReference type="Google" id="ProtNLM"/>
    </source>
</evidence>
<evidence type="ECO:0000256" key="1">
    <source>
        <dbReference type="SAM" id="MobiDB-lite"/>
    </source>
</evidence>
<feature type="chain" id="PRO_5025654805" description="Carbohydrate-binding module family 48 protein" evidence="2">
    <location>
        <begin position="19"/>
        <end position="469"/>
    </location>
</feature>
<feature type="compositionally biased region" description="Polar residues" evidence="1">
    <location>
        <begin position="317"/>
        <end position="330"/>
    </location>
</feature>
<sequence>MLSTLFPLLAFSTSFIQAALLPREEARIAAEALSKYIQNVYITEYSTIYAQPYPTATPPLPPTSVQNLTRTSTVVVTTTLHATGRSSNSDYGAPPGLRSGRLKPSSLISTSDFNWPTPSSYLQYGPGFPSPTPSGFLDPSGLPRFTYDPLPQSSVHVVPPGNSLEGRTTLEPTTPPGVAVPAPSTTVAPYEPVRTTAIVVVPVHPSTTAIVVVPTRPPGVARGNVMGPGLIPAAGQDGVMGHLHRNSQSEVQDAIETMIPIGVARIIPRAGPVGIDTTIEHETWESHKHVSHNINEGEFGAIIPVRLPSKDEEDQTDNFPVRQSTPTPTDTDNDIEDITSTSETTITVTKTLKRSSSSPSATTTAIPTPSSTTHSTASLPSPTTKDVHTSILTPDPRCPYPYPGVYCGTPKTTLITITKAPVKSKSSAASASTTAPPSSSSSSSEEDKKKQGKEKKTSKSWCPYPGQEC</sequence>
<proteinExistence type="predicted"/>